<sequence>MVSVNYVFIGDDFTGASDTLATLARAGRRVRLFLAPPDPGAIAKENLDAIGFATEFRALAPDAIAAGLDALAPVLKVLSPRILHYKVCSTFDSSPDIGSIGRAVSVLEHHLAPALVAVVGGQPSLGRYCAFGNLFARGPHGQVHRIDRHPVMRNHPVTPMTEADLRHHLAKQGLEDLRLIALPVIKAAPTALAAHLEDLMRAGERHILFDACSQAHLATIGSALVHFGNDGRPLLVIGASSVAEALTAGEAPRVAQSSTSRKKGKDGPCLVIAGSRSEITAAQVRAALGFKRMPIRPMDLSHETIRQRFIAHCVEALAAGDNVLAHLVPDEDYGLNGADLARKLANLAAAILDRQAVRALGIAGGDTSSILVRRLGFSSLAFENQLDDGVAICTARSADPQRDGTRLMLKGGQVGSETVFDRFMTTT</sequence>
<evidence type="ECO:0000256" key="5">
    <source>
        <dbReference type="ARBA" id="ARBA00022840"/>
    </source>
</evidence>
<evidence type="ECO:0008006" key="11">
    <source>
        <dbReference type="Google" id="ProtNLM"/>
    </source>
</evidence>
<protein>
    <recommendedName>
        <fullName evidence="11">Hrp-dependent type III effector protein</fullName>
    </recommendedName>
</protein>
<dbReference type="OrthoDB" id="7686359at2"/>
<evidence type="ECO:0000256" key="1">
    <source>
        <dbReference type="ARBA" id="ARBA00005715"/>
    </source>
</evidence>
<organism evidence="9 10">
    <name type="scientific">Paramesorhizobium deserti</name>
    <dbReference type="NCBI Taxonomy" id="1494590"/>
    <lineage>
        <taxon>Bacteria</taxon>
        <taxon>Pseudomonadati</taxon>
        <taxon>Pseudomonadota</taxon>
        <taxon>Alphaproteobacteria</taxon>
        <taxon>Hyphomicrobiales</taxon>
        <taxon>Phyllobacteriaceae</taxon>
        <taxon>Paramesorhizobium</taxon>
    </lineage>
</organism>
<reference evidence="9 10" key="1">
    <citation type="submission" date="2015-11" db="EMBL/GenBank/DDBJ databases">
        <title>Draft genome sequence of Paramesorhizobium deserti A-3-E, a strain highly resistant to diverse beta-lactam antibiotics.</title>
        <authorList>
            <person name="Lv R."/>
            <person name="Yang X."/>
            <person name="Fang N."/>
            <person name="Guo J."/>
            <person name="Luo X."/>
            <person name="Peng F."/>
            <person name="Yang R."/>
            <person name="Cui Y."/>
            <person name="Fang C."/>
            <person name="Song Y."/>
        </authorList>
    </citation>
    <scope>NUCLEOTIDE SEQUENCE [LARGE SCALE GENOMIC DNA]</scope>
    <source>
        <strain evidence="9 10">A-3-E</strain>
    </source>
</reference>
<dbReference type="InterPro" id="IPR010737">
    <property type="entry name" value="4-carb_acid_sugar_kinase_N"/>
</dbReference>
<feature type="domain" description="Four-carbon acid sugar kinase N-terminal" evidence="7">
    <location>
        <begin position="7"/>
        <end position="246"/>
    </location>
</feature>
<keyword evidence="5" id="KW-0067">ATP-binding</keyword>
<dbReference type="Pfam" id="PF07005">
    <property type="entry name" value="SBD_N"/>
    <property type="match status" value="1"/>
</dbReference>
<keyword evidence="6" id="KW-0119">Carbohydrate metabolism</keyword>
<dbReference type="InterPro" id="IPR037051">
    <property type="entry name" value="4-carb_acid_sugar_kinase_N_sf"/>
</dbReference>
<dbReference type="Gene3D" id="3.40.980.20">
    <property type="entry name" value="Four-carbon acid sugar kinase, nucleotide binding domain"/>
    <property type="match status" value="1"/>
</dbReference>
<accession>A0A135HPQ5</accession>
<dbReference type="InterPro" id="IPR042213">
    <property type="entry name" value="NBD_C_sf"/>
</dbReference>
<evidence type="ECO:0000313" key="10">
    <source>
        <dbReference type="Proteomes" id="UP000070107"/>
    </source>
</evidence>
<proteinExistence type="inferred from homology"/>
<evidence type="ECO:0000256" key="3">
    <source>
        <dbReference type="ARBA" id="ARBA00022741"/>
    </source>
</evidence>
<evidence type="ECO:0000259" key="8">
    <source>
        <dbReference type="Pfam" id="PF17042"/>
    </source>
</evidence>
<keyword evidence="3" id="KW-0547">Nucleotide-binding</keyword>
<gene>
    <name evidence="9" type="ORF">ATN84_20845</name>
</gene>
<dbReference type="Proteomes" id="UP000070107">
    <property type="component" value="Unassembled WGS sequence"/>
</dbReference>
<keyword evidence="4" id="KW-0418">Kinase</keyword>
<comment type="caution">
    <text evidence="9">The sequence shown here is derived from an EMBL/GenBank/DDBJ whole genome shotgun (WGS) entry which is preliminary data.</text>
</comment>
<evidence type="ECO:0000256" key="4">
    <source>
        <dbReference type="ARBA" id="ARBA00022777"/>
    </source>
</evidence>
<dbReference type="EMBL" id="LNTU01000039">
    <property type="protein sequence ID" value="KXF75126.1"/>
    <property type="molecule type" value="Genomic_DNA"/>
</dbReference>
<evidence type="ECO:0000259" key="7">
    <source>
        <dbReference type="Pfam" id="PF07005"/>
    </source>
</evidence>
<dbReference type="STRING" id="1494590.ATN84_20845"/>
<evidence type="ECO:0000256" key="2">
    <source>
        <dbReference type="ARBA" id="ARBA00022679"/>
    </source>
</evidence>
<dbReference type="GO" id="GO:0005524">
    <property type="term" value="F:ATP binding"/>
    <property type="evidence" value="ECO:0007669"/>
    <property type="project" value="UniProtKB-KW"/>
</dbReference>
<comment type="similarity">
    <text evidence="1">Belongs to the four-carbon acid sugar kinase family.</text>
</comment>
<feature type="domain" description="Four-carbon acid sugar kinase nucleotide binding" evidence="8">
    <location>
        <begin position="270"/>
        <end position="420"/>
    </location>
</feature>
<evidence type="ECO:0000256" key="6">
    <source>
        <dbReference type="ARBA" id="ARBA00023277"/>
    </source>
</evidence>
<dbReference type="AlphaFoldDB" id="A0A135HPQ5"/>
<dbReference type="GO" id="GO:0016301">
    <property type="term" value="F:kinase activity"/>
    <property type="evidence" value="ECO:0007669"/>
    <property type="project" value="UniProtKB-KW"/>
</dbReference>
<keyword evidence="2" id="KW-0808">Transferase</keyword>
<keyword evidence="10" id="KW-1185">Reference proteome</keyword>
<name>A0A135HPQ5_9HYPH</name>
<dbReference type="RefSeq" id="WP_068884907.1">
    <property type="nucleotide sequence ID" value="NZ_LNTU01000039.1"/>
</dbReference>
<dbReference type="Pfam" id="PF17042">
    <property type="entry name" value="NBD_C"/>
    <property type="match status" value="1"/>
</dbReference>
<dbReference type="InterPro" id="IPR031475">
    <property type="entry name" value="NBD_C"/>
</dbReference>
<evidence type="ECO:0000313" key="9">
    <source>
        <dbReference type="EMBL" id="KXF75126.1"/>
    </source>
</evidence>
<dbReference type="Gene3D" id="3.40.50.10840">
    <property type="entry name" value="Putative sugar-binding, N-terminal domain"/>
    <property type="match status" value="1"/>
</dbReference>
<dbReference type="SUPFAM" id="SSF142764">
    <property type="entry name" value="YgbK-like"/>
    <property type="match status" value="1"/>
</dbReference>